<keyword evidence="5 6" id="KW-0472">Membrane</keyword>
<dbReference type="NCBIfam" id="NF037997">
    <property type="entry name" value="Na_Pi_symport"/>
    <property type="match status" value="1"/>
</dbReference>
<dbReference type="GO" id="GO:0044341">
    <property type="term" value="P:sodium-dependent phosphate transport"/>
    <property type="evidence" value="ECO:0007669"/>
    <property type="project" value="InterPro"/>
</dbReference>
<feature type="transmembrane region" description="Helical" evidence="6">
    <location>
        <begin position="89"/>
        <end position="112"/>
    </location>
</feature>
<feature type="transmembrane region" description="Helical" evidence="6">
    <location>
        <begin position="12"/>
        <end position="32"/>
    </location>
</feature>
<comment type="subcellular location">
    <subcellularLocation>
        <location evidence="1">Cell membrane</location>
        <topology evidence="1">Multi-pass membrane protein</topology>
    </subcellularLocation>
</comment>
<dbReference type="KEGG" id="cgk:CGERO_01490"/>
<dbReference type="AlphaFoldDB" id="A0A3G6IY62"/>
<feature type="transmembrane region" description="Helical" evidence="6">
    <location>
        <begin position="132"/>
        <end position="152"/>
    </location>
</feature>
<evidence type="ECO:0000256" key="3">
    <source>
        <dbReference type="ARBA" id="ARBA00022692"/>
    </source>
</evidence>
<feature type="transmembrane region" description="Helical" evidence="6">
    <location>
        <begin position="319"/>
        <end position="340"/>
    </location>
</feature>
<evidence type="ECO:0000313" key="7">
    <source>
        <dbReference type="EMBL" id="AZA10632.1"/>
    </source>
</evidence>
<protein>
    <submittedName>
        <fullName evidence="7">Na+/Pi-cotransporter</fullName>
    </submittedName>
</protein>
<evidence type="ECO:0000256" key="1">
    <source>
        <dbReference type="ARBA" id="ARBA00004651"/>
    </source>
</evidence>
<feature type="transmembrane region" description="Helical" evidence="6">
    <location>
        <begin position="249"/>
        <end position="268"/>
    </location>
</feature>
<feature type="transmembrane region" description="Helical" evidence="6">
    <location>
        <begin position="274"/>
        <end position="298"/>
    </location>
</feature>
<dbReference type="InterPro" id="IPR003841">
    <property type="entry name" value="Na/Pi_transpt"/>
</dbReference>
<evidence type="ECO:0000256" key="4">
    <source>
        <dbReference type="ARBA" id="ARBA00022989"/>
    </source>
</evidence>
<dbReference type="PANTHER" id="PTHR10010">
    <property type="entry name" value="SOLUTE CARRIER FAMILY 34 SODIUM PHOSPHATE , MEMBER 2-RELATED"/>
    <property type="match status" value="1"/>
</dbReference>
<evidence type="ECO:0000256" key="6">
    <source>
        <dbReference type="SAM" id="Phobius"/>
    </source>
</evidence>
<keyword evidence="2" id="KW-1003">Cell membrane</keyword>
<reference evidence="7 8" key="1">
    <citation type="submission" date="2018-11" db="EMBL/GenBank/DDBJ databases">
        <authorList>
            <person name="Kleinhagauer T."/>
            <person name="Glaeser S.P."/>
            <person name="Spergser J."/>
            <person name="Ruckert C."/>
            <person name="Kaempfer P."/>
            <person name="Busse H.-J."/>
        </authorList>
    </citation>
    <scope>NUCLEOTIDE SEQUENCE [LARGE SCALE GENOMIC DNA]</scope>
    <source>
        <strain evidence="7 8">W8</strain>
    </source>
</reference>
<feature type="transmembrane region" description="Helical" evidence="6">
    <location>
        <begin position="215"/>
        <end position="237"/>
    </location>
</feature>
<name>A0A3G6IY62_9CORY</name>
<evidence type="ECO:0000256" key="5">
    <source>
        <dbReference type="ARBA" id="ARBA00023136"/>
    </source>
</evidence>
<keyword evidence="3 6" id="KW-0812">Transmembrane</keyword>
<dbReference type="PANTHER" id="PTHR10010:SF46">
    <property type="entry name" value="SODIUM-DEPENDENT PHOSPHATE TRANSPORT PROTEIN 2B"/>
    <property type="match status" value="1"/>
</dbReference>
<keyword evidence="4 6" id="KW-1133">Transmembrane helix</keyword>
<dbReference type="EMBL" id="CP033897">
    <property type="protein sequence ID" value="AZA10632.1"/>
    <property type="molecule type" value="Genomic_DNA"/>
</dbReference>
<sequence>MDEISLTRFGQAALIAALISCLGALTLALGILSRSTSAILPGFGVGAFEHSLLSAFLAGIAVTVVLQSSSVTSVLIINLVATSQLSTQAAIAAIFGANVGTVVTPLLLSFAFRRHDFQSAQTVAWQHALFNLAGAATLLPLELVFHPLYRLAHWIAPPDSHIPDPLPAFSNPLGLWSAILAIVVMLLLMRLIRFLSQRLYQGTGRPLLDGSDTLGLLLGVSATMLLQLSAAAISTVAGMGIKPKNSLPVVLGANIGTTLTAVLAAMALEGPLQAIALLVALVHLLFNLVGSLLVLLVTPIRSALIRAAEWVARRCARQPALAFSGIVLSWVVLPLLGVSLEQ</sequence>
<feature type="transmembrane region" description="Helical" evidence="6">
    <location>
        <begin position="52"/>
        <end position="77"/>
    </location>
</feature>
<dbReference type="Proteomes" id="UP000271587">
    <property type="component" value="Chromosome"/>
</dbReference>
<feature type="transmembrane region" description="Helical" evidence="6">
    <location>
        <begin position="173"/>
        <end position="195"/>
    </location>
</feature>
<keyword evidence="8" id="KW-1185">Reference proteome</keyword>
<gene>
    <name evidence="7" type="ORF">CGERO_01490</name>
</gene>
<dbReference type="Pfam" id="PF02690">
    <property type="entry name" value="Na_Pi_cotrans"/>
    <property type="match status" value="2"/>
</dbReference>
<evidence type="ECO:0000313" key="8">
    <source>
        <dbReference type="Proteomes" id="UP000271587"/>
    </source>
</evidence>
<accession>A0A3G6IY62</accession>
<dbReference type="GO" id="GO:0005436">
    <property type="term" value="F:sodium:phosphate symporter activity"/>
    <property type="evidence" value="ECO:0007669"/>
    <property type="project" value="InterPro"/>
</dbReference>
<dbReference type="OrthoDB" id="9763003at2"/>
<evidence type="ECO:0000256" key="2">
    <source>
        <dbReference type="ARBA" id="ARBA00022475"/>
    </source>
</evidence>
<dbReference type="GO" id="GO:0005886">
    <property type="term" value="C:plasma membrane"/>
    <property type="evidence" value="ECO:0007669"/>
    <property type="project" value="UniProtKB-SubCell"/>
</dbReference>
<organism evidence="7 8">
    <name type="scientific">Corynebacterium gerontici</name>
    <dbReference type="NCBI Taxonomy" id="2079234"/>
    <lineage>
        <taxon>Bacteria</taxon>
        <taxon>Bacillati</taxon>
        <taxon>Actinomycetota</taxon>
        <taxon>Actinomycetes</taxon>
        <taxon>Mycobacteriales</taxon>
        <taxon>Corynebacteriaceae</taxon>
        <taxon>Corynebacterium</taxon>
    </lineage>
</organism>
<dbReference type="RefSeq" id="WP_123933099.1">
    <property type="nucleotide sequence ID" value="NZ_CP033897.1"/>
</dbReference>
<proteinExistence type="predicted"/>